<keyword evidence="6 7" id="KW-0472">Membrane</keyword>
<dbReference type="PANTHER" id="PTHR30509:SF9">
    <property type="entry name" value="MULTIDRUG RESISTANCE PROTEIN MDTO"/>
    <property type="match status" value="1"/>
</dbReference>
<feature type="transmembrane region" description="Helical" evidence="7">
    <location>
        <begin position="367"/>
        <end position="387"/>
    </location>
</feature>
<feature type="transmembrane region" description="Helical" evidence="7">
    <location>
        <begin position="61"/>
        <end position="79"/>
    </location>
</feature>
<keyword evidence="3" id="KW-1003">Cell membrane</keyword>
<comment type="caution">
    <text evidence="8">The sequence shown here is derived from an EMBL/GenBank/DDBJ whole genome shotgun (WGS) entry which is preliminary data.</text>
</comment>
<evidence type="ECO:0000256" key="7">
    <source>
        <dbReference type="SAM" id="Phobius"/>
    </source>
</evidence>
<evidence type="ECO:0000313" key="9">
    <source>
        <dbReference type="Proteomes" id="UP001202281"/>
    </source>
</evidence>
<feature type="transmembrane region" description="Helical" evidence="7">
    <location>
        <begin position="468"/>
        <end position="485"/>
    </location>
</feature>
<protein>
    <submittedName>
        <fullName evidence="8">FUSC family protein</fullName>
    </submittedName>
</protein>
<feature type="transmembrane region" description="Helical" evidence="7">
    <location>
        <begin position="12"/>
        <end position="30"/>
    </location>
</feature>
<organism evidence="8 9">
    <name type="scientific">Novosphingobium beihaiensis</name>
    <dbReference type="NCBI Taxonomy" id="2930389"/>
    <lineage>
        <taxon>Bacteria</taxon>
        <taxon>Pseudomonadati</taxon>
        <taxon>Pseudomonadota</taxon>
        <taxon>Alphaproteobacteria</taxon>
        <taxon>Sphingomonadales</taxon>
        <taxon>Sphingomonadaceae</taxon>
        <taxon>Novosphingobium</taxon>
    </lineage>
</organism>
<keyword evidence="9" id="KW-1185">Reference proteome</keyword>
<evidence type="ECO:0000256" key="6">
    <source>
        <dbReference type="ARBA" id="ARBA00023136"/>
    </source>
</evidence>
<evidence type="ECO:0000256" key="1">
    <source>
        <dbReference type="ARBA" id="ARBA00004651"/>
    </source>
</evidence>
<evidence type="ECO:0000256" key="4">
    <source>
        <dbReference type="ARBA" id="ARBA00022692"/>
    </source>
</evidence>
<dbReference type="InterPro" id="IPR006726">
    <property type="entry name" value="PHBA_efflux_AaeB/fusaric-R"/>
</dbReference>
<feature type="transmembrane region" description="Helical" evidence="7">
    <location>
        <begin position="445"/>
        <end position="461"/>
    </location>
</feature>
<keyword evidence="4 7" id="KW-0812">Transmembrane</keyword>
<feature type="transmembrane region" description="Helical" evidence="7">
    <location>
        <begin position="417"/>
        <end position="439"/>
    </location>
</feature>
<feature type="transmembrane region" description="Helical" evidence="7">
    <location>
        <begin position="505"/>
        <end position="525"/>
    </location>
</feature>
<evidence type="ECO:0000256" key="2">
    <source>
        <dbReference type="ARBA" id="ARBA00022448"/>
    </source>
</evidence>
<evidence type="ECO:0000256" key="5">
    <source>
        <dbReference type="ARBA" id="ARBA00022989"/>
    </source>
</evidence>
<evidence type="ECO:0000256" key="3">
    <source>
        <dbReference type="ARBA" id="ARBA00022475"/>
    </source>
</evidence>
<evidence type="ECO:0000313" key="8">
    <source>
        <dbReference type="EMBL" id="MCJ2187679.1"/>
    </source>
</evidence>
<proteinExistence type="predicted"/>
<dbReference type="Proteomes" id="UP001202281">
    <property type="component" value="Unassembled WGS sequence"/>
</dbReference>
<sequence length="695" mass="74691">MMKRWGADAAVYSLKCYAAAMLAMYIAFSIGLERPYWAFLTAYIVSGPLAGAVVSRALFRLIGTLAGAAFTVLIVPLLVQSPVLLIAAMAGWLGLCVFLSLLDRTPASYMFVLAGYTTGLIVWPTIDAPGQIFTVATLRAQEIGIGIICSSLVHGVVLPNSVARFLRFRTQGIVRDAEVWSRETLLPVPNPGVDTERRRLAQDITELHQLSIHLPFETSGPAPRVRVVRAIEGQLAKLMPLGAAIADRIAALRAYGELPESTAHLLQDIHEWVDGLDDDLARVEATGDALMARCTALEPEIRAESGWPVLLHMSLLARLSGLIDAHLNCRVLKAQLATPDRTPVSPRIPGLLAEIGDRPLHRDVWGALRAAAGSSLTVVIACALWIGSGWSEGGTFVMLASVFPALFAALDNSLPPVVGFFKGTLIAVVLGTLYAFAILPALDGFAEMALALAPVLLVLGAMMSVPRYIGIALPALLGVGGPFIVSEKFGADLAPGVPVNLATFLNSQIATLTAILFAGVMIRILQTAGIEHAIARTLRAGWQDLAERSNRWAMPDVQGWISRMLDRHALLDPRLAASGKLPGEPLYDILRDLRTGVAIGELRILRGEIDPAAQDTVTRVLAGVGDYYRRLVPHQPPPEDRELLARIDTALHRFNADAHEPVRRRAALPLVTLRRSLFADAPPFAAHPSSPGAPS</sequence>
<feature type="transmembrane region" description="Helical" evidence="7">
    <location>
        <begin position="85"/>
        <end position="102"/>
    </location>
</feature>
<reference evidence="8 9" key="1">
    <citation type="submission" date="2022-04" db="EMBL/GenBank/DDBJ databases">
        <title>Identification of a novel bacterium isolated from mangrove sediments.</title>
        <authorList>
            <person name="Pan X."/>
        </authorList>
    </citation>
    <scope>NUCLEOTIDE SEQUENCE [LARGE SCALE GENOMIC DNA]</scope>
    <source>
        <strain evidence="8 9">B2638</strain>
    </source>
</reference>
<name>A0ABT0BSP0_9SPHN</name>
<accession>A0ABT0BSP0</accession>
<keyword evidence="5 7" id="KW-1133">Transmembrane helix</keyword>
<dbReference type="Pfam" id="PF04632">
    <property type="entry name" value="FUSC"/>
    <property type="match status" value="1"/>
</dbReference>
<feature type="transmembrane region" description="Helical" evidence="7">
    <location>
        <begin position="393"/>
        <end position="410"/>
    </location>
</feature>
<feature type="transmembrane region" description="Helical" evidence="7">
    <location>
        <begin position="109"/>
        <end position="126"/>
    </location>
</feature>
<feature type="transmembrane region" description="Helical" evidence="7">
    <location>
        <begin position="138"/>
        <end position="159"/>
    </location>
</feature>
<keyword evidence="2" id="KW-0813">Transport</keyword>
<dbReference type="EMBL" id="JALHLG010000016">
    <property type="protein sequence ID" value="MCJ2187679.1"/>
    <property type="molecule type" value="Genomic_DNA"/>
</dbReference>
<feature type="transmembrane region" description="Helical" evidence="7">
    <location>
        <begin position="36"/>
        <end position="54"/>
    </location>
</feature>
<dbReference type="RefSeq" id="WP_243921595.1">
    <property type="nucleotide sequence ID" value="NZ_JALHLG010000016.1"/>
</dbReference>
<dbReference type="PANTHER" id="PTHR30509">
    <property type="entry name" value="P-HYDROXYBENZOIC ACID EFFLUX PUMP SUBUNIT-RELATED"/>
    <property type="match status" value="1"/>
</dbReference>
<comment type="subcellular location">
    <subcellularLocation>
        <location evidence="1">Cell membrane</location>
        <topology evidence="1">Multi-pass membrane protein</topology>
    </subcellularLocation>
</comment>
<gene>
    <name evidence="8" type="ORF">MTR66_12735</name>
</gene>